<dbReference type="GO" id="GO:0008270">
    <property type="term" value="F:zinc ion binding"/>
    <property type="evidence" value="ECO:0007669"/>
    <property type="project" value="UniProtKB-KW"/>
</dbReference>
<feature type="region of interest" description="Disordered" evidence="4">
    <location>
        <begin position="324"/>
        <end position="420"/>
    </location>
</feature>
<accession>A0A2A2KXI5</accession>
<keyword evidence="2" id="KW-0812">Transmembrane</keyword>
<dbReference type="Pfam" id="PF10058">
    <property type="entry name" value="Zn_ribbon_10"/>
    <property type="match status" value="1"/>
</dbReference>
<name>A0A2A2KXI5_9BILA</name>
<feature type="compositionally biased region" description="Basic and acidic residues" evidence="4">
    <location>
        <begin position="362"/>
        <end position="396"/>
    </location>
</feature>
<evidence type="ECO:0000256" key="1">
    <source>
        <dbReference type="ARBA" id="ARBA00009940"/>
    </source>
</evidence>
<proteinExistence type="inferred from homology"/>
<comment type="domain">
    <text evidence="2">The C4-type zinc finger motif is necessary both for its ER three-way tubular junction localization and formation.</text>
</comment>
<evidence type="ECO:0000256" key="4">
    <source>
        <dbReference type="SAM" id="MobiDB-lite"/>
    </source>
</evidence>
<dbReference type="GO" id="GO:1903373">
    <property type="term" value="P:positive regulation of endoplasmic reticulum tubular network organization"/>
    <property type="evidence" value="ECO:0007669"/>
    <property type="project" value="UniProtKB-UniRule"/>
</dbReference>
<dbReference type="AlphaFoldDB" id="A0A2A2KXI5"/>
<sequence length="420" mass="47120">MGGWLSRKKPAAVELESLSKVINDYKDDIQYTFESKRSMLTYASLMSFFLVSSASAYAWFHVKRNLAIGICLALVVVGFVLLMFLRKAIIRFYDWRLQRKKINLEDALKKKRDLLESVKETEKYKVAQELIEKYGDDDISSESELLEAFSSPERRHSLAAARVTEQQQKQKDSGQKHKGNAGAGLNTRGDLGGQRRTPSPIEQLGGNPNMTPRPAPTGNLKPTTTPSFVRPNSQFPPGSAIQNRPPFGQNPHPVRPFQRPPQGVMEKLVDIFFGDGPGNRLALICSNCHFHNGMALKEEYDSLSYVCYQCGFYNESKIARPMPQNIRRPIGPPQNAVNPNALTKTPFIPRKPSISSKTASLKARESDSSSKLEKEDEKQSQAAETSKDTDDSDKNTIDSYDQLQELNEMDATVKMPNEEN</sequence>
<reference evidence="6 7" key="1">
    <citation type="journal article" date="2017" name="Curr. Biol.">
        <title>Genome architecture and evolution of a unichromosomal asexual nematode.</title>
        <authorList>
            <person name="Fradin H."/>
            <person name="Zegar C."/>
            <person name="Gutwein M."/>
            <person name="Lucas J."/>
            <person name="Kovtun M."/>
            <person name="Corcoran D."/>
            <person name="Baugh L.R."/>
            <person name="Kiontke K."/>
            <person name="Gunsalus K."/>
            <person name="Fitch D.H."/>
            <person name="Piano F."/>
        </authorList>
    </citation>
    <scope>NUCLEOTIDE SEQUENCE [LARGE SCALE GENOMIC DNA]</scope>
    <source>
        <strain evidence="6">PF1309</strain>
    </source>
</reference>
<evidence type="ECO:0000313" key="6">
    <source>
        <dbReference type="EMBL" id="PAV78638.1"/>
    </source>
</evidence>
<dbReference type="PANTHER" id="PTHR22166:SF12">
    <property type="entry name" value="ENDOPLASMIC RETICULUM JUNCTION FORMATION PROTEIN LUNAPARK"/>
    <property type="match status" value="1"/>
</dbReference>
<comment type="subcellular location">
    <subcellularLocation>
        <location evidence="2">Endoplasmic reticulum membrane</location>
        <topology evidence="2">Multi-pass membrane protein</topology>
    </subcellularLocation>
</comment>
<keyword evidence="2" id="KW-0256">Endoplasmic reticulum</keyword>
<protein>
    <recommendedName>
        <fullName evidence="2">Endoplasmic reticulum junction formation protein lunapark</fullName>
    </recommendedName>
</protein>
<feature type="compositionally biased region" description="Polar residues" evidence="4">
    <location>
        <begin position="220"/>
        <end position="231"/>
    </location>
</feature>
<evidence type="ECO:0000256" key="3">
    <source>
        <dbReference type="SAM" id="Coils"/>
    </source>
</evidence>
<gene>
    <name evidence="6" type="ORF">WR25_12810</name>
</gene>
<keyword evidence="2" id="KW-1133">Transmembrane helix</keyword>
<keyword evidence="2" id="KW-0479">Metal-binding</keyword>
<dbReference type="PANTHER" id="PTHR22166">
    <property type="entry name" value="ENDOPLASMIC RETICULUM JUNCTION FORMATION PROTEIN LUNAPARK"/>
    <property type="match status" value="1"/>
</dbReference>
<comment type="caution">
    <text evidence="6">The sequence shown here is derived from an EMBL/GenBank/DDBJ whole genome shotgun (WGS) entry which is preliminary data.</text>
</comment>
<organism evidence="6 7">
    <name type="scientific">Diploscapter pachys</name>
    <dbReference type="NCBI Taxonomy" id="2018661"/>
    <lineage>
        <taxon>Eukaryota</taxon>
        <taxon>Metazoa</taxon>
        <taxon>Ecdysozoa</taxon>
        <taxon>Nematoda</taxon>
        <taxon>Chromadorea</taxon>
        <taxon>Rhabditida</taxon>
        <taxon>Rhabditina</taxon>
        <taxon>Rhabditomorpha</taxon>
        <taxon>Rhabditoidea</taxon>
        <taxon>Rhabditidae</taxon>
        <taxon>Diploscapter</taxon>
    </lineage>
</organism>
<dbReference type="Proteomes" id="UP000218231">
    <property type="component" value="Unassembled WGS sequence"/>
</dbReference>
<evidence type="ECO:0000259" key="5">
    <source>
        <dbReference type="Pfam" id="PF10058"/>
    </source>
</evidence>
<feature type="transmembrane region" description="Helical" evidence="2">
    <location>
        <begin position="66"/>
        <end position="85"/>
    </location>
</feature>
<evidence type="ECO:0000256" key="2">
    <source>
        <dbReference type="RuleBase" id="RU367073"/>
    </source>
</evidence>
<dbReference type="InterPro" id="IPR019273">
    <property type="entry name" value="Lunapark_Znf"/>
</dbReference>
<dbReference type="InterPro" id="IPR040115">
    <property type="entry name" value="Lnp"/>
</dbReference>
<keyword evidence="2" id="KW-0863">Zinc-finger</keyword>
<keyword evidence="2" id="KW-0472">Membrane</keyword>
<feature type="transmembrane region" description="Helical" evidence="2">
    <location>
        <begin position="39"/>
        <end position="60"/>
    </location>
</feature>
<keyword evidence="7" id="KW-1185">Reference proteome</keyword>
<comment type="function">
    <text evidence="2">Plays a role in determining ER morphology.</text>
</comment>
<dbReference type="STRING" id="2018661.A0A2A2KXI5"/>
<evidence type="ECO:0000313" key="7">
    <source>
        <dbReference type="Proteomes" id="UP000218231"/>
    </source>
</evidence>
<feature type="domain" description="Lunapark zinc ribbon" evidence="5">
    <location>
        <begin position="264"/>
        <end position="314"/>
    </location>
</feature>
<dbReference type="GO" id="GO:0071788">
    <property type="term" value="P:endoplasmic reticulum tubular network maintenance"/>
    <property type="evidence" value="ECO:0007669"/>
    <property type="project" value="UniProtKB-UniRule"/>
</dbReference>
<dbReference type="GO" id="GO:0098826">
    <property type="term" value="C:endoplasmic reticulum tubular network membrane"/>
    <property type="evidence" value="ECO:0007669"/>
    <property type="project" value="UniProtKB-UniRule"/>
</dbReference>
<feature type="region of interest" description="Disordered" evidence="4">
    <location>
        <begin position="159"/>
        <end position="231"/>
    </location>
</feature>
<feature type="coiled-coil region" evidence="3">
    <location>
        <begin position="97"/>
        <end position="124"/>
    </location>
</feature>
<keyword evidence="2" id="KW-0862">Zinc</keyword>
<dbReference type="EMBL" id="LIAE01007548">
    <property type="protein sequence ID" value="PAV78638.1"/>
    <property type="molecule type" value="Genomic_DNA"/>
</dbReference>
<dbReference type="OrthoDB" id="3169036at2759"/>
<keyword evidence="3" id="KW-0175">Coiled coil</keyword>
<comment type="similarity">
    <text evidence="1 2">Belongs to the lunapark family.</text>
</comment>